<keyword evidence="3" id="KW-0812">Transmembrane</keyword>
<dbReference type="InterPro" id="IPR052196">
    <property type="entry name" value="Bact_Kbp"/>
</dbReference>
<reference evidence="5 6" key="1">
    <citation type="submission" date="2023-05" db="EMBL/GenBank/DDBJ databases">
        <title>Lithophilousrod everest ZFBP1038 complete genpme.</title>
        <authorList>
            <person name="Tian M."/>
        </authorList>
    </citation>
    <scope>NUCLEOTIDE SEQUENCE [LARGE SCALE GENOMIC DNA]</scope>
    <source>
        <strain evidence="5 6">ZFBP1038</strain>
    </source>
</reference>
<keyword evidence="6" id="KW-1185">Reference proteome</keyword>
<dbReference type="PANTHER" id="PTHR34700">
    <property type="entry name" value="POTASSIUM BINDING PROTEIN KBP"/>
    <property type="match status" value="1"/>
</dbReference>
<sequence>MTYVPTGTRLPTRGGPSPAERRREIVKGLLATLGAVVVVLGIPAALVFFIGNPLPTEPPSMSWLTRGLSVDAIINVIAVVVWIAWAHFTVCLIVEFRSARRGKGLPGRMLLGGSGQMAARRLVAAILLLAGAATFAPGLQDAPAQGSQTVAEQTTKIQDADAAIEKALAENSAAESAESGKEAAADKVITYTVHPPQGRHYDTLWDISERYLGDPLRYKEIYQLNKDQTQADGRKLHDADLIHPGWVLEMPADAVGKGLHVSEKTPASVPGSGRDGDVETVDAADTGAAASLSGAISDGISGSVATSSASSKVSAGADDASADGIRLGIGSALLAAGLLTALSARRGPYGAPGEGEAALRVAANGELAAAINKSLRHLAAARTEQQRPLPEVSVAYCSTERIVLHLIGSVEDCVEPPTPWTLSENGRSWTADLADFPDETPDVAAPYPALVNVAQAHGFELLMDLEAAPGLVAVGGDDTVAREVVSSIAVELATNGWSDGVNVTMVGFGDDLSSLAQASITHARALSEVLDEIVQESEARTKLLSQLGIEGVLTGRQSREVGRSKPRVLVLSGQPTPGEAEQLQRLVGSGRTPLAVICLGAAPSARWQIVAEADGQLGCKVLGLRGEARRLAREDYLSVIDLLKSADARRAELSEEIAALTPGEAARRRLAVHPDGDDSGTGHVPSPGAALPEPSAVLNAPAAVMVHLLGTVRVEAVAAPDEAQRPLLTEIVVAAALHPEGLHDAVFRSSIWPRGASQDVIDGAVAKVQSWLGVDGSGLPRFRTRDDGMWVLSDDVRTDWDVLCALAAAASGGNELATLQAALGLGDGEAFSGTPAGRYGWFAFHKAAREARVVTVAVARRAAGLAEGNGRNDDAVAALRQAIVLVPASEVLWRDLLRLVGGNDPGAASSVADEMYRALERARISLPEPETDALVDQLAPGYRAATA</sequence>
<evidence type="ECO:0000313" key="5">
    <source>
        <dbReference type="EMBL" id="WGW12631.1"/>
    </source>
</evidence>
<keyword evidence="3" id="KW-0472">Membrane</keyword>
<dbReference type="Gene3D" id="3.40.50.300">
    <property type="entry name" value="P-loop containing nucleotide triphosphate hydrolases"/>
    <property type="match status" value="1"/>
</dbReference>
<feature type="domain" description="Bacterial transcriptional activator" evidence="4">
    <location>
        <begin position="798"/>
        <end position="939"/>
    </location>
</feature>
<dbReference type="Gene3D" id="3.10.350.10">
    <property type="entry name" value="LysM domain"/>
    <property type="match status" value="1"/>
</dbReference>
<gene>
    <name evidence="5" type="ORF">LWF01_02355</name>
</gene>
<name>A0ABY8QW43_9MICO</name>
<dbReference type="InterPro" id="IPR018392">
    <property type="entry name" value="LysM"/>
</dbReference>
<feature type="transmembrane region" description="Helical" evidence="3">
    <location>
        <begin position="72"/>
        <end position="97"/>
    </location>
</feature>
<accession>A0ABY8QW43</accession>
<dbReference type="CDD" id="cd00118">
    <property type="entry name" value="LysM"/>
    <property type="match status" value="1"/>
</dbReference>
<dbReference type="PANTHER" id="PTHR34700:SF4">
    <property type="entry name" value="PHAGE-LIKE ELEMENT PBSX PROTEIN XKDP"/>
    <property type="match status" value="1"/>
</dbReference>
<keyword evidence="1" id="KW-0175">Coiled coil</keyword>
<dbReference type="EMBL" id="CP090958">
    <property type="protein sequence ID" value="WGW12631.1"/>
    <property type="molecule type" value="Genomic_DNA"/>
</dbReference>
<feature type="region of interest" description="Disordered" evidence="2">
    <location>
        <begin position="672"/>
        <end position="693"/>
    </location>
</feature>
<feature type="transmembrane region" description="Helical" evidence="3">
    <location>
        <begin position="118"/>
        <end position="139"/>
    </location>
</feature>
<dbReference type="InterPro" id="IPR005158">
    <property type="entry name" value="BTAD"/>
</dbReference>
<dbReference type="InterPro" id="IPR036779">
    <property type="entry name" value="LysM_dom_sf"/>
</dbReference>
<evidence type="ECO:0000313" key="6">
    <source>
        <dbReference type="Proteomes" id="UP001209083"/>
    </source>
</evidence>
<keyword evidence="3" id="KW-1133">Transmembrane helix</keyword>
<dbReference type="InterPro" id="IPR027417">
    <property type="entry name" value="P-loop_NTPase"/>
</dbReference>
<protein>
    <submittedName>
        <fullName evidence="5">LysM peptidoglycan-binding domain-containing protein</fullName>
    </submittedName>
</protein>
<evidence type="ECO:0000256" key="3">
    <source>
        <dbReference type="SAM" id="Phobius"/>
    </source>
</evidence>
<evidence type="ECO:0000256" key="1">
    <source>
        <dbReference type="SAM" id="Coils"/>
    </source>
</evidence>
<organism evidence="5 6">
    <name type="scientific">Saxibacter everestensis</name>
    <dbReference type="NCBI Taxonomy" id="2909229"/>
    <lineage>
        <taxon>Bacteria</taxon>
        <taxon>Bacillati</taxon>
        <taxon>Actinomycetota</taxon>
        <taxon>Actinomycetes</taxon>
        <taxon>Micrococcales</taxon>
        <taxon>Brevibacteriaceae</taxon>
        <taxon>Saxibacter</taxon>
    </lineage>
</organism>
<evidence type="ECO:0000259" key="4">
    <source>
        <dbReference type="SMART" id="SM01043"/>
    </source>
</evidence>
<dbReference type="Proteomes" id="UP001209083">
    <property type="component" value="Chromosome"/>
</dbReference>
<dbReference type="SMART" id="SM01043">
    <property type="entry name" value="BTAD"/>
    <property type="match status" value="1"/>
</dbReference>
<feature type="transmembrane region" description="Helical" evidence="3">
    <location>
        <begin position="29"/>
        <end position="52"/>
    </location>
</feature>
<proteinExistence type="predicted"/>
<feature type="coiled-coil region" evidence="1">
    <location>
        <begin position="150"/>
        <end position="177"/>
    </location>
</feature>
<evidence type="ECO:0000256" key="2">
    <source>
        <dbReference type="SAM" id="MobiDB-lite"/>
    </source>
</evidence>
<dbReference type="RefSeq" id="WP_349639435.1">
    <property type="nucleotide sequence ID" value="NZ_CP090958.1"/>
</dbReference>